<dbReference type="InterPro" id="IPR019734">
    <property type="entry name" value="TPR_rpt"/>
</dbReference>
<dbReference type="InterPro" id="IPR011990">
    <property type="entry name" value="TPR-like_helical_dom_sf"/>
</dbReference>
<organism evidence="3 4">
    <name type="scientific">Pectinatus haikarae</name>
    <dbReference type="NCBI Taxonomy" id="349096"/>
    <lineage>
        <taxon>Bacteria</taxon>
        <taxon>Bacillati</taxon>
        <taxon>Bacillota</taxon>
        <taxon>Negativicutes</taxon>
        <taxon>Selenomonadales</taxon>
        <taxon>Selenomonadaceae</taxon>
        <taxon>Pectinatus</taxon>
    </lineage>
</organism>
<keyword evidence="1" id="KW-0802">TPR repeat</keyword>
<dbReference type="InterPro" id="IPR029044">
    <property type="entry name" value="Nucleotide-diphossugar_trans"/>
</dbReference>
<evidence type="ECO:0000259" key="2">
    <source>
        <dbReference type="Pfam" id="PF00535"/>
    </source>
</evidence>
<feature type="domain" description="Glycosyltransferase 2-like" evidence="2">
    <location>
        <begin position="10"/>
        <end position="132"/>
    </location>
</feature>
<dbReference type="RefSeq" id="WP_307225371.1">
    <property type="nucleotide sequence ID" value="NZ_CP116940.1"/>
</dbReference>
<dbReference type="SUPFAM" id="SSF53448">
    <property type="entry name" value="Nucleotide-diphospho-sugar transferases"/>
    <property type="match status" value="2"/>
</dbReference>
<feature type="repeat" description="TPR" evidence="1">
    <location>
        <begin position="663"/>
        <end position="696"/>
    </location>
</feature>
<dbReference type="Gene3D" id="3.90.550.10">
    <property type="entry name" value="Spore Coat Polysaccharide Biosynthesis Protein SpsA, Chain A"/>
    <property type="match status" value="2"/>
</dbReference>
<evidence type="ECO:0000313" key="4">
    <source>
        <dbReference type="Proteomes" id="UP001239167"/>
    </source>
</evidence>
<dbReference type="SUPFAM" id="SSF48452">
    <property type="entry name" value="TPR-like"/>
    <property type="match status" value="2"/>
</dbReference>
<dbReference type="SMART" id="SM00028">
    <property type="entry name" value="TPR"/>
    <property type="match status" value="5"/>
</dbReference>
<sequence>MNYGVFMYISACVIVKDEEKNIKKWYESVKNCSDEQIVVDTGSTDATLSILEKLPVKLYSYEWKHDFAAAKNFAIDKAKGDWIIFLDADEYFTVESISEVRNIINKSDINRKIAAILCIKVNINEKDEKEISRFYDLRIFRNTSSLRYKGKIHEQLSYDQIPLQLIKNDNLIIYHTGYSASLAQNKAKRNLEILLSEEQDDKKMTSLHYIAECYYGLGEFDKAITYTEKYWSQKKYRVINGEGCIWRNYINAMILLEKPTDKILAVIFKAIDKFPDLADFYAFAGWTYWQLGSYIAAEKYFKKSLDKFAVYNGIEETFFAADLPKVKKYLEQIALAERNNGKRKVNRPFISACVIVKNNERDILAWLKSVRRHSDELIVVDTGSEDKTIDIVRTAGAFVYNFSWQNDFAAAKNFAVNKAKGEWIIFLDADEYFTDNIDVKKIILELNKQDADAVLCRMINIDKDNGNMEINRFMQLRIFRNDGNIHYEGKVHEQLRNIGRELKLLERKDIIIYHTGYSKTIYLSKLKRNLEILQSDIRKNGEKIHHYRYLADCYYALENYDKSIVYYNKHLGSELRSLGNENDVYFNLIDSMIKSSYSAQEIFAVIKKAHRLFKDYPEFIGQYAAFNFAKGNYTIAKRAFVRALSLHSRNADLPSDNFTAVLPEVYRYLAQIYLYENDRKKAYFYLDKALSINKYNYLALRILCKILKEISFQKTIICLSQYYEDTAKDMVFISEQVFHVGMQELFIYYNKKLFDKFGVYSEKWRLWKVLMNTNSEKSFDDLLTQTVEKVQLLVISLLLSGKLQEKYHSILPESIWQCLSAYYGKNDIHENNFETYKVLLPVIMVHTNDEVIKKYLFLGENFALKQRCEILDELYRLEKWEYMDVFSSFIVNEQLDDNMKHIFKIAKCAYYNGHLNRSEELFRRVLQTGYHADEINSYLTWINDRRVGKW</sequence>
<gene>
    <name evidence="3" type="ORF">J2S01_002888</name>
</gene>
<feature type="domain" description="Glycosyltransferase 2-like" evidence="2">
    <location>
        <begin position="351"/>
        <end position="479"/>
    </location>
</feature>
<accession>A0ABT9YBE0</accession>
<dbReference type="CDD" id="cd02511">
    <property type="entry name" value="Beta4Glucosyltransferase"/>
    <property type="match status" value="2"/>
</dbReference>
<dbReference type="InterPro" id="IPR001173">
    <property type="entry name" value="Glyco_trans_2-like"/>
</dbReference>
<dbReference type="PANTHER" id="PTHR43630">
    <property type="entry name" value="POLY-BETA-1,6-N-ACETYL-D-GLUCOSAMINE SYNTHASE"/>
    <property type="match status" value="1"/>
</dbReference>
<dbReference type="Pfam" id="PF00535">
    <property type="entry name" value="Glycos_transf_2"/>
    <property type="match status" value="2"/>
</dbReference>
<protein>
    <submittedName>
        <fullName evidence="3">Glycosyltransferase involved in cell wall biosynthesis</fullName>
    </submittedName>
</protein>
<evidence type="ECO:0000256" key="1">
    <source>
        <dbReference type="PROSITE-ProRule" id="PRU00339"/>
    </source>
</evidence>
<dbReference type="PROSITE" id="PS50005">
    <property type="entry name" value="TPR"/>
    <property type="match status" value="1"/>
</dbReference>
<reference evidence="3 4" key="1">
    <citation type="submission" date="2023-07" db="EMBL/GenBank/DDBJ databases">
        <title>Genomic Encyclopedia of Type Strains, Phase IV (KMG-IV): sequencing the most valuable type-strain genomes for metagenomic binning, comparative biology and taxonomic classification.</title>
        <authorList>
            <person name="Goeker M."/>
        </authorList>
    </citation>
    <scope>NUCLEOTIDE SEQUENCE [LARGE SCALE GENOMIC DNA]</scope>
    <source>
        <strain evidence="3 4">DSM 16980</strain>
    </source>
</reference>
<keyword evidence="4" id="KW-1185">Reference proteome</keyword>
<comment type="caution">
    <text evidence="3">The sequence shown here is derived from an EMBL/GenBank/DDBJ whole genome shotgun (WGS) entry which is preliminary data.</text>
</comment>
<dbReference type="Proteomes" id="UP001239167">
    <property type="component" value="Unassembled WGS sequence"/>
</dbReference>
<proteinExistence type="predicted"/>
<evidence type="ECO:0000313" key="3">
    <source>
        <dbReference type="EMBL" id="MDQ0205148.1"/>
    </source>
</evidence>
<dbReference type="Pfam" id="PF13181">
    <property type="entry name" value="TPR_8"/>
    <property type="match status" value="1"/>
</dbReference>
<dbReference type="PANTHER" id="PTHR43630:SF2">
    <property type="entry name" value="GLYCOSYLTRANSFERASE"/>
    <property type="match status" value="1"/>
</dbReference>
<dbReference type="Gene3D" id="1.25.40.10">
    <property type="entry name" value="Tetratricopeptide repeat domain"/>
    <property type="match status" value="2"/>
</dbReference>
<name>A0ABT9YBE0_9FIRM</name>
<dbReference type="EMBL" id="JAUSUE010000031">
    <property type="protein sequence ID" value="MDQ0205148.1"/>
    <property type="molecule type" value="Genomic_DNA"/>
</dbReference>